<dbReference type="SUPFAM" id="SSF52172">
    <property type="entry name" value="CheY-like"/>
    <property type="match status" value="1"/>
</dbReference>
<dbReference type="PROSITE" id="PS50110">
    <property type="entry name" value="RESPONSE_REGULATORY"/>
    <property type="match status" value="1"/>
</dbReference>
<evidence type="ECO:0000313" key="6">
    <source>
        <dbReference type="EMBL" id="RNF63230.1"/>
    </source>
</evidence>
<feature type="modified residue" description="4-aspartylphosphate" evidence="3">
    <location>
        <position position="54"/>
    </location>
</feature>
<evidence type="ECO:0000256" key="1">
    <source>
        <dbReference type="ARBA" id="ARBA00022553"/>
    </source>
</evidence>
<keyword evidence="1 3" id="KW-0597">Phosphoprotein</keyword>
<dbReference type="Gene3D" id="3.40.50.2300">
    <property type="match status" value="1"/>
</dbReference>
<accession>A0A3M8R9W4</accession>
<dbReference type="CDD" id="cd17535">
    <property type="entry name" value="REC_NarL-like"/>
    <property type="match status" value="1"/>
</dbReference>
<organism evidence="6">
    <name type="scientific">Acidithiobacillus sulfuriphilus</name>
    <dbReference type="NCBI Taxonomy" id="1867749"/>
    <lineage>
        <taxon>Bacteria</taxon>
        <taxon>Pseudomonadati</taxon>
        <taxon>Pseudomonadota</taxon>
        <taxon>Acidithiobacillia</taxon>
        <taxon>Acidithiobacillales</taxon>
        <taxon>Acidithiobacillaceae</taxon>
        <taxon>Acidithiobacillus</taxon>
    </lineage>
</organism>
<dbReference type="PANTHER" id="PTHR45566">
    <property type="entry name" value="HTH-TYPE TRANSCRIPTIONAL REGULATOR YHJB-RELATED"/>
    <property type="match status" value="1"/>
</dbReference>
<dbReference type="GO" id="GO:0000160">
    <property type="term" value="P:phosphorelay signal transduction system"/>
    <property type="evidence" value="ECO:0007669"/>
    <property type="project" value="InterPro"/>
</dbReference>
<dbReference type="InterPro" id="IPR001789">
    <property type="entry name" value="Sig_transdc_resp-reg_receiver"/>
</dbReference>
<dbReference type="InterPro" id="IPR016032">
    <property type="entry name" value="Sig_transdc_resp-reg_C-effctor"/>
</dbReference>
<feature type="domain" description="HTH luxR-type" evidence="4">
    <location>
        <begin position="136"/>
        <end position="201"/>
    </location>
</feature>
<dbReference type="Gene3D" id="1.10.10.10">
    <property type="entry name" value="Winged helix-like DNA-binding domain superfamily/Winged helix DNA-binding domain"/>
    <property type="match status" value="1"/>
</dbReference>
<dbReference type="CDD" id="cd06170">
    <property type="entry name" value="LuxR_C_like"/>
    <property type="match status" value="1"/>
</dbReference>
<protein>
    <submittedName>
        <fullName evidence="6">DNA-binding response regulator</fullName>
    </submittedName>
</protein>
<dbReference type="InterPro" id="IPR000792">
    <property type="entry name" value="Tscrpt_reg_LuxR_C"/>
</dbReference>
<dbReference type="InterPro" id="IPR011006">
    <property type="entry name" value="CheY-like_superfamily"/>
</dbReference>
<evidence type="ECO:0000259" key="5">
    <source>
        <dbReference type="PROSITE" id="PS50110"/>
    </source>
</evidence>
<dbReference type="Pfam" id="PF00072">
    <property type="entry name" value="Response_reg"/>
    <property type="match status" value="1"/>
</dbReference>
<comment type="caution">
    <text evidence="6">The sequence shown here is derived from an EMBL/GenBank/DDBJ whole genome shotgun (WGS) entry which is preliminary data.</text>
</comment>
<dbReference type="SMART" id="SM00448">
    <property type="entry name" value="REC"/>
    <property type="match status" value="1"/>
</dbReference>
<proteinExistence type="predicted"/>
<evidence type="ECO:0000256" key="2">
    <source>
        <dbReference type="ARBA" id="ARBA00023125"/>
    </source>
</evidence>
<dbReference type="InterPro" id="IPR058245">
    <property type="entry name" value="NreC/VraR/RcsB-like_REC"/>
</dbReference>
<dbReference type="GO" id="GO:0006355">
    <property type="term" value="P:regulation of DNA-templated transcription"/>
    <property type="evidence" value="ECO:0007669"/>
    <property type="project" value="InterPro"/>
</dbReference>
<dbReference type="Pfam" id="PF00196">
    <property type="entry name" value="GerE"/>
    <property type="match status" value="1"/>
</dbReference>
<evidence type="ECO:0000256" key="3">
    <source>
        <dbReference type="PROSITE-ProRule" id="PRU00169"/>
    </source>
</evidence>
<name>A0A3M8R9W4_9PROT</name>
<dbReference type="SUPFAM" id="SSF46894">
    <property type="entry name" value="C-terminal effector domain of the bipartite response regulators"/>
    <property type="match status" value="1"/>
</dbReference>
<dbReference type="InterPro" id="IPR051015">
    <property type="entry name" value="EvgA-like"/>
</dbReference>
<dbReference type="PROSITE" id="PS50043">
    <property type="entry name" value="HTH_LUXR_2"/>
    <property type="match status" value="1"/>
</dbReference>
<gene>
    <name evidence="6" type="ORF">EC580_06760</name>
</gene>
<dbReference type="EMBL" id="RIZI01000158">
    <property type="protein sequence ID" value="RNF63230.1"/>
    <property type="molecule type" value="Genomic_DNA"/>
</dbReference>
<keyword evidence="2 6" id="KW-0238">DNA-binding</keyword>
<dbReference type="InterPro" id="IPR036388">
    <property type="entry name" value="WH-like_DNA-bd_sf"/>
</dbReference>
<evidence type="ECO:0000259" key="4">
    <source>
        <dbReference type="PROSITE" id="PS50043"/>
    </source>
</evidence>
<dbReference type="SMART" id="SM00421">
    <property type="entry name" value="HTH_LUXR"/>
    <property type="match status" value="1"/>
</dbReference>
<dbReference type="PRINTS" id="PR00038">
    <property type="entry name" value="HTHLUXR"/>
</dbReference>
<dbReference type="OrthoDB" id="5293313at2"/>
<feature type="domain" description="Response regulatory" evidence="5">
    <location>
        <begin position="2"/>
        <end position="119"/>
    </location>
</feature>
<dbReference type="RefSeq" id="WP_123103443.1">
    <property type="nucleotide sequence ID" value="NZ_CP127527.1"/>
</dbReference>
<dbReference type="PANTHER" id="PTHR45566:SF1">
    <property type="entry name" value="HTH-TYPE TRANSCRIPTIONAL REGULATOR YHJB-RELATED"/>
    <property type="match status" value="1"/>
</dbReference>
<dbReference type="GO" id="GO:0003677">
    <property type="term" value="F:DNA binding"/>
    <property type="evidence" value="ECO:0007669"/>
    <property type="project" value="UniProtKB-KW"/>
</dbReference>
<reference evidence="6" key="1">
    <citation type="submission" date="2018-10" db="EMBL/GenBank/DDBJ databases">
        <title>Acidithiobacillus sulfuriphilus sp. nov.: an extremely acidophilic sulfur-oxidizing chemolithotroph isolated from a neutral pH environment.</title>
        <authorList>
            <person name="Falagan C."/>
            <person name="Moya-Beltran A."/>
            <person name="Quatrini R."/>
            <person name="Johnson D.B."/>
        </authorList>
    </citation>
    <scope>NUCLEOTIDE SEQUENCE [LARGE SCALE GENOMIC DNA]</scope>
    <source>
        <strain evidence="6">CJ-2</strain>
    </source>
</reference>
<sequence length="206" mass="22237">MKILLIDDHALFRAGVRLLLGTITPDVQVFEASTVGESLVLAQAHPDLQLCLLDLELKQERGLPALSQIKAAAPGVAVVIVSGSEDRATVRACLEAGAMSYIPKSVPSEVFLQALLRVLAGEVFLPPVIGDGDPVSPPAAPAMTPRQREVLTALSRGLPTKLIARELSLSEYTVKEHIAELFRILGVHSRTEAVIKASRLYLRRHD</sequence>
<dbReference type="AlphaFoldDB" id="A0A3M8R9W4"/>